<dbReference type="OrthoDB" id="9804951at2"/>
<dbReference type="Gene3D" id="3.30.70.270">
    <property type="match status" value="1"/>
</dbReference>
<comment type="caution">
    <text evidence="5">The sequence shown here is derived from an EMBL/GenBank/DDBJ whole genome shotgun (WGS) entry which is preliminary data.</text>
</comment>
<sequence>MAATSLNKSIFRLVVGTVLFTTVGVLISMWVTTSGHAQKQLNRNLTIAQGVLQQVLASREQQLYNSADVLTSDFGFKQAVATQDEGTIRSVLLNHGNRINADLMALISLDGLLTSSTSAALPIGSPFPYADFVQETINEGGSTTLMLFDDKLYQVIMLTVDAPRPIALTLVGFELEKELLTQLKNITQLDLSLQVRHNDSLIFSASTLALGTQLNVIEDEKRSFSWWDTAILKKHAYISKQFQLAELQDQSVWVVLSENAEHIFSEFNQLQITITLVALLSILITLLFGAMFARNLATPLKKLAEVAHRISHGNYQQTLHTNSEDLSEVQDLSSAFSLMQDNIRARESKIIFQANHDLLTRINNRYHIEKVIDDKLQLGESFQAIGINIFGFRGINDIFGYHSGDICLKVLASRVSALGGLAARLTGGELLWIPDVVQSNEQLLKLKLALEHPIEETGVIINLKVAIGIIDCPADAQTAQILFKRMNIVLDEAQITRQLLLSFDPEIEQRYLRRLSIIIELKQALAGNQQELSLAYQPKLNISANKIMSVEALIRWNSVKLGFVSPEDFIRIAEQAGFIENVTNWVINRAMDDGQLLLDAGIDVCIAINLSAHDVMNPELLPMVVSQLAERNLPRSLLSFEITESDVVKDPDKAIKHLTAFKDYGFTLAIDDFGTGYSSMAYLKNLPVDTLKVDKSFVLKLNTQVGDQNIVQTVLKLAKSFGMDVVAEGVENQETLAMLQRWDCEYAQGYHICKPIPVAALIEWYRSHINQNWLENT</sequence>
<dbReference type="GO" id="GO:0007165">
    <property type="term" value="P:signal transduction"/>
    <property type="evidence" value="ECO:0007669"/>
    <property type="project" value="InterPro"/>
</dbReference>
<evidence type="ECO:0000259" key="4">
    <source>
        <dbReference type="PROSITE" id="PS50887"/>
    </source>
</evidence>
<evidence type="ECO:0000259" key="3">
    <source>
        <dbReference type="PROSITE" id="PS50885"/>
    </source>
</evidence>
<dbReference type="CDD" id="cd06225">
    <property type="entry name" value="HAMP"/>
    <property type="match status" value="1"/>
</dbReference>
<accession>A0A135ZYN9</accession>
<gene>
    <name evidence="5" type="ORF">AX660_17095</name>
</gene>
<keyword evidence="1" id="KW-0812">Transmembrane</keyword>
<dbReference type="NCBIfam" id="TIGR00254">
    <property type="entry name" value="GGDEF"/>
    <property type="match status" value="1"/>
</dbReference>
<dbReference type="Pfam" id="PF00672">
    <property type="entry name" value="HAMP"/>
    <property type="match status" value="1"/>
</dbReference>
<feature type="domain" description="GGDEF" evidence="4">
    <location>
        <begin position="380"/>
        <end position="505"/>
    </location>
</feature>
<protein>
    <submittedName>
        <fullName evidence="5">Diguanylate phosphodiesterase</fullName>
    </submittedName>
</protein>
<dbReference type="SUPFAM" id="SSF55073">
    <property type="entry name" value="Nucleotide cyclase"/>
    <property type="match status" value="1"/>
</dbReference>
<dbReference type="Pfam" id="PF14827">
    <property type="entry name" value="dCache_3"/>
    <property type="match status" value="1"/>
</dbReference>
<dbReference type="SMART" id="SM00267">
    <property type="entry name" value="GGDEF"/>
    <property type="match status" value="1"/>
</dbReference>
<reference evidence="6" key="1">
    <citation type="submission" date="2016-02" db="EMBL/GenBank/DDBJ databases">
        <authorList>
            <person name="Schultz-Johansen M."/>
            <person name="Glaring M.A."/>
            <person name="Bech P.K."/>
            <person name="Stougaard P."/>
        </authorList>
    </citation>
    <scope>NUCLEOTIDE SEQUENCE [LARGE SCALE GENOMIC DNA]</scope>
    <source>
        <strain evidence="6">S66</strain>
    </source>
</reference>
<dbReference type="Proteomes" id="UP000070299">
    <property type="component" value="Unassembled WGS sequence"/>
</dbReference>
<feature type="transmembrane region" description="Helical" evidence="1">
    <location>
        <begin position="272"/>
        <end position="293"/>
    </location>
</feature>
<dbReference type="InterPro" id="IPR050706">
    <property type="entry name" value="Cyclic-di-GMP_PDE-like"/>
</dbReference>
<dbReference type="GO" id="GO:0016020">
    <property type="term" value="C:membrane"/>
    <property type="evidence" value="ECO:0007669"/>
    <property type="project" value="InterPro"/>
</dbReference>
<dbReference type="InterPro" id="IPR000160">
    <property type="entry name" value="GGDEF_dom"/>
</dbReference>
<keyword evidence="1" id="KW-0472">Membrane</keyword>
<dbReference type="GO" id="GO:0071111">
    <property type="term" value="F:cyclic-guanylate-specific phosphodiesterase activity"/>
    <property type="evidence" value="ECO:0007669"/>
    <property type="project" value="InterPro"/>
</dbReference>
<dbReference type="PROSITE" id="PS50887">
    <property type="entry name" value="GGDEF"/>
    <property type="match status" value="1"/>
</dbReference>
<dbReference type="InterPro" id="IPR035919">
    <property type="entry name" value="EAL_sf"/>
</dbReference>
<dbReference type="Gene3D" id="6.10.340.10">
    <property type="match status" value="1"/>
</dbReference>
<dbReference type="InterPro" id="IPR043128">
    <property type="entry name" value="Rev_trsase/Diguanyl_cyclase"/>
</dbReference>
<dbReference type="Pfam" id="PF00563">
    <property type="entry name" value="EAL"/>
    <property type="match status" value="1"/>
</dbReference>
<dbReference type="InterPro" id="IPR003660">
    <property type="entry name" value="HAMP_dom"/>
</dbReference>
<dbReference type="SMART" id="SM00304">
    <property type="entry name" value="HAMP"/>
    <property type="match status" value="1"/>
</dbReference>
<name>A0A135ZYN9_9ALTE</name>
<proteinExistence type="predicted"/>
<feature type="domain" description="HAMP" evidence="3">
    <location>
        <begin position="294"/>
        <end position="348"/>
    </location>
</feature>
<dbReference type="SMART" id="SM00052">
    <property type="entry name" value="EAL"/>
    <property type="match status" value="1"/>
</dbReference>
<dbReference type="InterPro" id="IPR001633">
    <property type="entry name" value="EAL_dom"/>
</dbReference>
<dbReference type="Pfam" id="PF00990">
    <property type="entry name" value="GGDEF"/>
    <property type="match status" value="1"/>
</dbReference>
<feature type="transmembrane region" description="Helical" evidence="1">
    <location>
        <begin position="12"/>
        <end position="31"/>
    </location>
</feature>
<dbReference type="SUPFAM" id="SSF158472">
    <property type="entry name" value="HAMP domain-like"/>
    <property type="match status" value="1"/>
</dbReference>
<dbReference type="AlphaFoldDB" id="A0A135ZYN9"/>
<evidence type="ECO:0000256" key="1">
    <source>
        <dbReference type="SAM" id="Phobius"/>
    </source>
</evidence>
<feature type="domain" description="EAL" evidence="2">
    <location>
        <begin position="514"/>
        <end position="769"/>
    </location>
</feature>
<dbReference type="InterPro" id="IPR029787">
    <property type="entry name" value="Nucleotide_cyclase"/>
</dbReference>
<keyword evidence="6" id="KW-1185">Reference proteome</keyword>
<dbReference type="InterPro" id="IPR029150">
    <property type="entry name" value="dCache_3"/>
</dbReference>
<dbReference type="PROSITE" id="PS50883">
    <property type="entry name" value="EAL"/>
    <property type="match status" value="1"/>
</dbReference>
<dbReference type="Gene3D" id="3.20.20.450">
    <property type="entry name" value="EAL domain"/>
    <property type="match status" value="1"/>
</dbReference>
<evidence type="ECO:0000313" key="6">
    <source>
        <dbReference type="Proteomes" id="UP000070299"/>
    </source>
</evidence>
<dbReference type="STRING" id="1799789.AX660_17095"/>
<dbReference type="CDD" id="cd01948">
    <property type="entry name" value="EAL"/>
    <property type="match status" value="1"/>
</dbReference>
<dbReference type="PANTHER" id="PTHR33121:SF79">
    <property type="entry name" value="CYCLIC DI-GMP PHOSPHODIESTERASE PDED-RELATED"/>
    <property type="match status" value="1"/>
</dbReference>
<evidence type="ECO:0000313" key="5">
    <source>
        <dbReference type="EMBL" id="KXI28102.1"/>
    </source>
</evidence>
<dbReference type="PANTHER" id="PTHR33121">
    <property type="entry name" value="CYCLIC DI-GMP PHOSPHODIESTERASE PDEF"/>
    <property type="match status" value="1"/>
</dbReference>
<dbReference type="PROSITE" id="PS50885">
    <property type="entry name" value="HAMP"/>
    <property type="match status" value="1"/>
</dbReference>
<dbReference type="RefSeq" id="WP_068378096.1">
    <property type="nucleotide sequence ID" value="NZ_LSNE01000007.1"/>
</dbReference>
<keyword evidence="1" id="KW-1133">Transmembrane helix</keyword>
<dbReference type="EMBL" id="LSNE01000007">
    <property type="protein sequence ID" value="KXI28102.1"/>
    <property type="molecule type" value="Genomic_DNA"/>
</dbReference>
<dbReference type="SUPFAM" id="SSF141868">
    <property type="entry name" value="EAL domain-like"/>
    <property type="match status" value="1"/>
</dbReference>
<organism evidence="5 6">
    <name type="scientific">Paraglaciecola hydrolytica</name>
    <dbReference type="NCBI Taxonomy" id="1799789"/>
    <lineage>
        <taxon>Bacteria</taxon>
        <taxon>Pseudomonadati</taxon>
        <taxon>Pseudomonadota</taxon>
        <taxon>Gammaproteobacteria</taxon>
        <taxon>Alteromonadales</taxon>
        <taxon>Alteromonadaceae</taxon>
        <taxon>Paraglaciecola</taxon>
    </lineage>
</organism>
<evidence type="ECO:0000259" key="2">
    <source>
        <dbReference type="PROSITE" id="PS50883"/>
    </source>
</evidence>